<protein>
    <recommendedName>
        <fullName evidence="4">Fimbrillin family protein</fullName>
    </recommendedName>
</protein>
<accession>A0ABW5KLU7</accession>
<comment type="caution">
    <text evidence="2">The sequence shown here is derived from an EMBL/GenBank/DDBJ whole genome shotgun (WGS) entry which is preliminary data.</text>
</comment>
<dbReference type="RefSeq" id="WP_380906345.1">
    <property type="nucleotide sequence ID" value="NZ_JBHUEG010000018.1"/>
</dbReference>
<feature type="region of interest" description="Disordered" evidence="1">
    <location>
        <begin position="56"/>
        <end position="78"/>
    </location>
</feature>
<evidence type="ECO:0000313" key="2">
    <source>
        <dbReference type="EMBL" id="MFD2549956.1"/>
    </source>
</evidence>
<reference evidence="3" key="1">
    <citation type="journal article" date="2019" name="Int. J. Syst. Evol. Microbiol.">
        <title>The Global Catalogue of Microorganisms (GCM) 10K type strain sequencing project: providing services to taxonomists for standard genome sequencing and annotation.</title>
        <authorList>
            <consortium name="The Broad Institute Genomics Platform"/>
            <consortium name="The Broad Institute Genome Sequencing Center for Infectious Disease"/>
            <person name="Wu L."/>
            <person name="Ma J."/>
        </authorList>
    </citation>
    <scope>NUCLEOTIDE SEQUENCE [LARGE SCALE GENOMIC DNA]</scope>
    <source>
        <strain evidence="3">KCTC 42662</strain>
    </source>
</reference>
<sequence length="540" mass="58259">MKLKHVKGLNKLVYASIFLLSILSMQSCKDKEENIITAGDASVTVNLLGVQTSVETNSSTNQKSSISSTMRSSAVSTETQTTNVNFSEGCAINVSLTDNALASARPFVLKASTNKSTTAITDRTTLDDGVKYQVIVYNQQGNYVTEQTFTAGTKTTDATAMKLNAGETYTFVAYSINSTTTTPNIDNKNKWSTAVLNNISADLMYFTTTQKLVDGQNFLNVVLSHLYSEITTNITMDINMTGAITSVLNPVIRPTHYSASYKVSDGTLTYSGLNNAGASVTFPKLGTGLRSLTSQPTLLIHPTEANGKLNFGSITIDGETKTNLLISGLKITPGHKYTLNLNFKTCTQNVTSDGGLNWRYPEATYNRKQGIWFNGTFVANGGTIEKSFTAPGADYGFVFDITELDNAFNMVVNGTKLASKEIQFQSNGSSAQNIRFKDKSLYQGTNTEGGTNIEPIWTLKGTTANPLIKVVISRTGQVTMYGAKKSGGPLYELEMFGTGSYFNTVPWPNGTTHSVKVTQLVDGQTIIVGTGSGRKKISCN</sequence>
<feature type="compositionally biased region" description="Low complexity" evidence="1">
    <location>
        <begin position="56"/>
        <end position="69"/>
    </location>
</feature>
<dbReference type="EMBL" id="JBHULR010000021">
    <property type="protein sequence ID" value="MFD2549956.1"/>
    <property type="molecule type" value="Genomic_DNA"/>
</dbReference>
<dbReference type="PROSITE" id="PS51257">
    <property type="entry name" value="PROKAR_LIPOPROTEIN"/>
    <property type="match status" value="1"/>
</dbReference>
<keyword evidence="3" id="KW-1185">Reference proteome</keyword>
<evidence type="ECO:0008006" key="4">
    <source>
        <dbReference type="Google" id="ProtNLM"/>
    </source>
</evidence>
<evidence type="ECO:0000313" key="3">
    <source>
        <dbReference type="Proteomes" id="UP001597545"/>
    </source>
</evidence>
<dbReference type="Proteomes" id="UP001597545">
    <property type="component" value="Unassembled WGS sequence"/>
</dbReference>
<name>A0ABW5KLU7_9SPHI</name>
<evidence type="ECO:0000256" key="1">
    <source>
        <dbReference type="SAM" id="MobiDB-lite"/>
    </source>
</evidence>
<proteinExistence type="predicted"/>
<organism evidence="2 3">
    <name type="scientific">Sphingobacterium suaedae</name>
    <dbReference type="NCBI Taxonomy" id="1686402"/>
    <lineage>
        <taxon>Bacteria</taxon>
        <taxon>Pseudomonadati</taxon>
        <taxon>Bacteroidota</taxon>
        <taxon>Sphingobacteriia</taxon>
        <taxon>Sphingobacteriales</taxon>
        <taxon>Sphingobacteriaceae</taxon>
        <taxon>Sphingobacterium</taxon>
    </lineage>
</organism>
<gene>
    <name evidence="2" type="ORF">ACFSR5_20085</name>
</gene>